<dbReference type="Proteomes" id="UP000619479">
    <property type="component" value="Unassembled WGS sequence"/>
</dbReference>
<evidence type="ECO:0000256" key="4">
    <source>
        <dbReference type="PROSITE-ProRule" id="PRU00335"/>
    </source>
</evidence>
<proteinExistence type="predicted"/>
<dbReference type="GO" id="GO:0000976">
    <property type="term" value="F:transcription cis-regulatory region binding"/>
    <property type="evidence" value="ECO:0007669"/>
    <property type="project" value="TreeGrafter"/>
</dbReference>
<evidence type="ECO:0000256" key="2">
    <source>
        <dbReference type="ARBA" id="ARBA00023125"/>
    </source>
</evidence>
<keyword evidence="7" id="KW-1185">Reference proteome</keyword>
<feature type="domain" description="HTH tetR-type" evidence="5">
    <location>
        <begin position="26"/>
        <end position="86"/>
    </location>
</feature>
<dbReference type="Gene3D" id="1.10.357.10">
    <property type="entry name" value="Tetracycline Repressor, domain 2"/>
    <property type="match status" value="1"/>
</dbReference>
<dbReference type="AlphaFoldDB" id="A0A919IDK0"/>
<dbReference type="InterPro" id="IPR036271">
    <property type="entry name" value="Tet_transcr_reg_TetR-rel_C_sf"/>
</dbReference>
<evidence type="ECO:0000256" key="1">
    <source>
        <dbReference type="ARBA" id="ARBA00023015"/>
    </source>
</evidence>
<evidence type="ECO:0000259" key="5">
    <source>
        <dbReference type="PROSITE" id="PS50977"/>
    </source>
</evidence>
<dbReference type="Pfam" id="PF02909">
    <property type="entry name" value="TetR_C_1"/>
    <property type="match status" value="1"/>
</dbReference>
<sequence length="242" mass="26084">MASDLPRTLKVLWGVAERPARGPQPTLSLDRIVATAIEIADRDGLAALSMARLAERLGCAPMSLYRHVANKDELLVFMQNTAPGEPPVLPPGWRDGLVTWVRALRGVLYAHPWILQATAGRPPLEPGQLAWLDRGLSAFRDTPLSHRERGDLVLAALYLARGEAHINAVLLSGPPDVTEDYGTLLARFVTADRFPALAEAIAAGEFGGGEPDNSFEIGLARLLDGIELLITAREDQPGPQPA</sequence>
<dbReference type="GO" id="GO:0045892">
    <property type="term" value="P:negative regulation of DNA-templated transcription"/>
    <property type="evidence" value="ECO:0007669"/>
    <property type="project" value="InterPro"/>
</dbReference>
<dbReference type="PROSITE" id="PS50977">
    <property type="entry name" value="HTH_TETR_2"/>
    <property type="match status" value="1"/>
</dbReference>
<dbReference type="InterPro" id="IPR004111">
    <property type="entry name" value="Repressor_TetR_C"/>
</dbReference>
<keyword evidence="1" id="KW-0805">Transcription regulation</keyword>
<organism evidence="6 7">
    <name type="scientific">Actinoplanes cyaneus</name>
    <dbReference type="NCBI Taxonomy" id="52696"/>
    <lineage>
        <taxon>Bacteria</taxon>
        <taxon>Bacillati</taxon>
        <taxon>Actinomycetota</taxon>
        <taxon>Actinomycetes</taxon>
        <taxon>Micromonosporales</taxon>
        <taxon>Micromonosporaceae</taxon>
        <taxon>Actinoplanes</taxon>
    </lineage>
</organism>
<keyword evidence="2 4" id="KW-0238">DNA-binding</keyword>
<evidence type="ECO:0000256" key="3">
    <source>
        <dbReference type="ARBA" id="ARBA00023163"/>
    </source>
</evidence>
<dbReference type="SUPFAM" id="SSF48498">
    <property type="entry name" value="Tetracyclin repressor-like, C-terminal domain"/>
    <property type="match status" value="1"/>
</dbReference>
<dbReference type="RefSeq" id="WP_203738713.1">
    <property type="nucleotide sequence ID" value="NZ_BAAAUC010000078.1"/>
</dbReference>
<gene>
    <name evidence="6" type="ORF">Acy02nite_11520</name>
</gene>
<protein>
    <submittedName>
        <fullName evidence="6">TetR family transcriptional regulator</fullName>
    </submittedName>
</protein>
<evidence type="ECO:0000313" key="6">
    <source>
        <dbReference type="EMBL" id="GID63271.1"/>
    </source>
</evidence>
<dbReference type="Pfam" id="PF00440">
    <property type="entry name" value="TetR_N"/>
    <property type="match status" value="1"/>
</dbReference>
<dbReference type="InterPro" id="IPR009057">
    <property type="entry name" value="Homeodomain-like_sf"/>
</dbReference>
<dbReference type="GO" id="GO:0003700">
    <property type="term" value="F:DNA-binding transcription factor activity"/>
    <property type="evidence" value="ECO:0007669"/>
    <property type="project" value="TreeGrafter"/>
</dbReference>
<comment type="caution">
    <text evidence="6">The sequence shown here is derived from an EMBL/GenBank/DDBJ whole genome shotgun (WGS) entry which is preliminary data.</text>
</comment>
<dbReference type="EMBL" id="BOMH01000007">
    <property type="protein sequence ID" value="GID63271.1"/>
    <property type="molecule type" value="Genomic_DNA"/>
</dbReference>
<reference evidence="6" key="1">
    <citation type="submission" date="2021-01" db="EMBL/GenBank/DDBJ databases">
        <title>Whole genome shotgun sequence of Actinoplanes cyaneus NBRC 14990.</title>
        <authorList>
            <person name="Komaki H."/>
            <person name="Tamura T."/>
        </authorList>
    </citation>
    <scope>NUCLEOTIDE SEQUENCE</scope>
    <source>
        <strain evidence="6">NBRC 14990</strain>
    </source>
</reference>
<feature type="DNA-binding region" description="H-T-H motif" evidence="4">
    <location>
        <begin position="49"/>
        <end position="68"/>
    </location>
</feature>
<accession>A0A919IDK0</accession>
<dbReference type="PANTHER" id="PTHR30055:SF151">
    <property type="entry name" value="TRANSCRIPTIONAL REGULATORY PROTEIN"/>
    <property type="match status" value="1"/>
</dbReference>
<name>A0A919IDK0_9ACTN</name>
<dbReference type="PANTHER" id="PTHR30055">
    <property type="entry name" value="HTH-TYPE TRANSCRIPTIONAL REGULATOR RUTR"/>
    <property type="match status" value="1"/>
</dbReference>
<keyword evidence="3" id="KW-0804">Transcription</keyword>
<dbReference type="SUPFAM" id="SSF46689">
    <property type="entry name" value="Homeodomain-like"/>
    <property type="match status" value="1"/>
</dbReference>
<dbReference type="Gene3D" id="1.10.10.60">
    <property type="entry name" value="Homeodomain-like"/>
    <property type="match status" value="1"/>
</dbReference>
<evidence type="ECO:0000313" key="7">
    <source>
        <dbReference type="Proteomes" id="UP000619479"/>
    </source>
</evidence>
<dbReference type="InterPro" id="IPR001647">
    <property type="entry name" value="HTH_TetR"/>
</dbReference>
<dbReference type="InterPro" id="IPR050109">
    <property type="entry name" value="HTH-type_TetR-like_transc_reg"/>
</dbReference>